<protein>
    <recommendedName>
        <fullName evidence="3">DUF833-domain-containing protein</fullName>
    </recommendedName>
</protein>
<dbReference type="GO" id="GO:0005794">
    <property type="term" value="C:Golgi apparatus"/>
    <property type="evidence" value="ECO:0007669"/>
    <property type="project" value="TreeGrafter"/>
</dbReference>
<evidence type="ECO:0008006" key="3">
    <source>
        <dbReference type="Google" id="ProtNLM"/>
    </source>
</evidence>
<dbReference type="Proteomes" id="UP000284706">
    <property type="component" value="Unassembled WGS sequence"/>
</dbReference>
<accession>A0A409XX41</accession>
<dbReference type="GO" id="GO:0007030">
    <property type="term" value="P:Golgi organization"/>
    <property type="evidence" value="ECO:0007669"/>
    <property type="project" value="TreeGrafter"/>
</dbReference>
<dbReference type="PANTHER" id="PTHR17985">
    <property type="entry name" value="SER/THR-RICH PROTEIN T10 IN DGCR REGION"/>
    <property type="match status" value="1"/>
</dbReference>
<dbReference type="InParanoid" id="A0A409XX41"/>
<dbReference type="EMBL" id="NHYE01001430">
    <property type="protein sequence ID" value="PPQ95295.1"/>
    <property type="molecule type" value="Genomic_DNA"/>
</dbReference>
<reference evidence="1 2" key="1">
    <citation type="journal article" date="2018" name="Evol. Lett.">
        <title>Horizontal gene cluster transfer increased hallucinogenic mushroom diversity.</title>
        <authorList>
            <person name="Reynolds H.T."/>
            <person name="Vijayakumar V."/>
            <person name="Gluck-Thaler E."/>
            <person name="Korotkin H.B."/>
            <person name="Matheny P.B."/>
            <person name="Slot J.C."/>
        </authorList>
    </citation>
    <scope>NUCLEOTIDE SEQUENCE [LARGE SCALE GENOMIC DNA]</scope>
    <source>
        <strain evidence="1 2">SRW20</strain>
    </source>
</reference>
<comment type="caution">
    <text evidence="1">The sequence shown here is derived from an EMBL/GenBank/DDBJ whole genome shotgun (WGS) entry which is preliminary data.</text>
</comment>
<sequence length="305" mass="33714">MCIGIWTLEHPEYALILCTNRDEYLDRPTEDAHFHSFGKEINAESPGTILSGRDVLAGGSWFGINRSGKVSLLTNITEPVKKYNTSRGYLVSSFLQSDSPRPLDEIGKIIPMNEKFAGFNLLLLAPTPDTDSSIQYDSLYITNHGGGGTLTSRPLRPSEHSCGGISNGIDGAGAESWFKVQHATKEFEAVLQTLTPNDDTASELTDRLFKLLAWQPPDSILQRSDLRKTVQVTPIPLILEGSRGGSQGYYGTRLSTVLLVKRNGDVLFIERDIWKLVNGAPVRADPSSERRFEFKLDIKSTVNDN</sequence>
<organism evidence="1 2">
    <name type="scientific">Gymnopilus dilepis</name>
    <dbReference type="NCBI Taxonomy" id="231916"/>
    <lineage>
        <taxon>Eukaryota</taxon>
        <taxon>Fungi</taxon>
        <taxon>Dikarya</taxon>
        <taxon>Basidiomycota</taxon>
        <taxon>Agaricomycotina</taxon>
        <taxon>Agaricomycetes</taxon>
        <taxon>Agaricomycetidae</taxon>
        <taxon>Agaricales</taxon>
        <taxon>Agaricineae</taxon>
        <taxon>Hymenogastraceae</taxon>
        <taxon>Gymnopilus</taxon>
    </lineage>
</organism>
<name>A0A409XX41_9AGAR</name>
<dbReference type="GO" id="GO:0009306">
    <property type="term" value="P:protein secretion"/>
    <property type="evidence" value="ECO:0007669"/>
    <property type="project" value="TreeGrafter"/>
</dbReference>
<evidence type="ECO:0000313" key="1">
    <source>
        <dbReference type="EMBL" id="PPQ95295.1"/>
    </source>
</evidence>
<dbReference type="OrthoDB" id="191601at2759"/>
<dbReference type="PANTHER" id="PTHR17985:SF8">
    <property type="entry name" value="TRANSPORT AND GOLGI ORGANIZATION PROTEIN 2 HOMOLOG"/>
    <property type="match status" value="1"/>
</dbReference>
<dbReference type="Pfam" id="PF05742">
    <property type="entry name" value="TANGO2"/>
    <property type="match status" value="1"/>
</dbReference>
<proteinExistence type="predicted"/>
<dbReference type="AlphaFoldDB" id="A0A409XX41"/>
<keyword evidence="2" id="KW-1185">Reference proteome</keyword>
<evidence type="ECO:0000313" key="2">
    <source>
        <dbReference type="Proteomes" id="UP000284706"/>
    </source>
</evidence>
<gene>
    <name evidence="1" type="ORF">CVT26_014869</name>
</gene>
<dbReference type="InterPro" id="IPR008551">
    <property type="entry name" value="TANGO2"/>
</dbReference>